<dbReference type="Proteomes" id="UP000654947">
    <property type="component" value="Unassembled WGS sequence"/>
</dbReference>
<organism evidence="1 2">
    <name type="scientific">Nocardiopsis kunsanensis</name>
    <dbReference type="NCBI Taxonomy" id="141693"/>
    <lineage>
        <taxon>Bacteria</taxon>
        <taxon>Bacillati</taxon>
        <taxon>Actinomycetota</taxon>
        <taxon>Actinomycetes</taxon>
        <taxon>Streptosporangiales</taxon>
        <taxon>Nocardiopsidaceae</taxon>
        <taxon>Nocardiopsis</taxon>
    </lineage>
</organism>
<dbReference type="AlphaFoldDB" id="A0A918X9B1"/>
<accession>A0A918X9B1</accession>
<comment type="caution">
    <text evidence="1">The sequence shown here is derived from an EMBL/GenBank/DDBJ whole genome shotgun (WGS) entry which is preliminary data.</text>
</comment>
<keyword evidence="2" id="KW-1185">Reference proteome</keyword>
<evidence type="ECO:0000313" key="1">
    <source>
        <dbReference type="EMBL" id="GHD19603.1"/>
    </source>
</evidence>
<name>A0A918X9B1_9ACTN</name>
<gene>
    <name evidence="1" type="ORF">GCM10007147_10630</name>
</gene>
<protein>
    <submittedName>
        <fullName evidence="1">Uncharacterized protein</fullName>
    </submittedName>
</protein>
<evidence type="ECO:0000313" key="2">
    <source>
        <dbReference type="Proteomes" id="UP000654947"/>
    </source>
</evidence>
<dbReference type="EMBL" id="BMXL01000004">
    <property type="protein sequence ID" value="GHD19603.1"/>
    <property type="molecule type" value="Genomic_DNA"/>
</dbReference>
<reference evidence="1 2" key="1">
    <citation type="journal article" date="2014" name="Int. J. Syst. Evol. Microbiol.">
        <title>Complete genome sequence of Corynebacterium casei LMG S-19264T (=DSM 44701T), isolated from a smear-ripened cheese.</title>
        <authorList>
            <consortium name="US DOE Joint Genome Institute (JGI-PGF)"/>
            <person name="Walter F."/>
            <person name="Albersmeier A."/>
            <person name="Kalinowski J."/>
            <person name="Ruckert C."/>
        </authorList>
    </citation>
    <scope>NUCLEOTIDE SEQUENCE [LARGE SCALE GENOMIC DNA]</scope>
    <source>
        <strain evidence="1 2">KCTC 19473</strain>
    </source>
</reference>
<sequence>MGGLAGVGGLHQQGRYAFLAQVVGGAGPHDAAADNDHVHVLLLPGCGGVDTRSGGALDISECEALEARVSCLSAVPELDGFCSLQKSELSPIPARPFG</sequence>
<proteinExistence type="predicted"/>